<proteinExistence type="predicted"/>
<name>A0A1K0GPZ3_9ACTN</name>
<gene>
    <name evidence="1" type="ORF">BG844_26870</name>
</gene>
<dbReference type="AlphaFoldDB" id="A0A1K0GPZ3"/>
<reference evidence="1 2" key="1">
    <citation type="submission" date="2016-09" db="EMBL/GenBank/DDBJ databases">
        <title>Couchioplanes caeruleus draft genome sequence.</title>
        <authorList>
            <person name="Sheehan J."/>
            <person name="Caffrey P."/>
        </authorList>
    </citation>
    <scope>NUCLEOTIDE SEQUENCE [LARGE SCALE GENOMIC DNA]</scope>
    <source>
        <strain evidence="1 2">DSM 43634</strain>
    </source>
</reference>
<accession>A0A1K0GPZ3</accession>
<dbReference type="Proteomes" id="UP000182486">
    <property type="component" value="Unassembled WGS sequence"/>
</dbReference>
<evidence type="ECO:0000313" key="2">
    <source>
        <dbReference type="Proteomes" id="UP000182486"/>
    </source>
</evidence>
<dbReference type="EMBL" id="MEIA01000358">
    <property type="protein sequence ID" value="OJF11339.1"/>
    <property type="molecule type" value="Genomic_DNA"/>
</dbReference>
<evidence type="ECO:0000313" key="1">
    <source>
        <dbReference type="EMBL" id="OJF11339.1"/>
    </source>
</evidence>
<sequence length="80" mass="8565">MRVVVDELVAVKPALAAGNVRPYSLLTADLNLDARDLAELADRFRAGYPGFDLGAWVDHVRTSHGDSVGAVARVLSVLHP</sequence>
<protein>
    <submittedName>
        <fullName evidence="1">Uncharacterized protein</fullName>
    </submittedName>
</protein>
<keyword evidence="2" id="KW-1185">Reference proteome</keyword>
<organism evidence="1 2">
    <name type="scientific">Couchioplanes caeruleus subsp. caeruleus</name>
    <dbReference type="NCBI Taxonomy" id="56427"/>
    <lineage>
        <taxon>Bacteria</taxon>
        <taxon>Bacillati</taxon>
        <taxon>Actinomycetota</taxon>
        <taxon>Actinomycetes</taxon>
        <taxon>Micromonosporales</taxon>
        <taxon>Micromonosporaceae</taxon>
        <taxon>Couchioplanes</taxon>
    </lineage>
</organism>
<comment type="caution">
    <text evidence="1">The sequence shown here is derived from an EMBL/GenBank/DDBJ whole genome shotgun (WGS) entry which is preliminary data.</text>
</comment>